<comment type="caution">
    <text evidence="1">The sequence shown here is derived from an EMBL/GenBank/DDBJ whole genome shotgun (WGS) entry which is preliminary data.</text>
</comment>
<accession>A0AAN5I016</accession>
<dbReference type="EMBL" id="BTRK01000004">
    <property type="protein sequence ID" value="GMR46962.1"/>
    <property type="molecule type" value="Genomic_DNA"/>
</dbReference>
<protein>
    <submittedName>
        <fullName evidence="1">Uncharacterized protein</fullName>
    </submittedName>
</protein>
<keyword evidence="2" id="KW-1185">Reference proteome</keyword>
<feature type="non-terminal residue" evidence="1">
    <location>
        <position position="1"/>
    </location>
</feature>
<evidence type="ECO:0000313" key="2">
    <source>
        <dbReference type="Proteomes" id="UP001328107"/>
    </source>
</evidence>
<sequence>CTDKPDQMVKKYVPETLQIAAVTELMTMAKKSGLLSKAGPLIEQSRKAATCMLKCAASVDCGKKLKCSVELPSDNEIVKKVKTCALDSGFTTPVAQEICNCLNKSGVKALDNICDSLILS</sequence>
<proteinExistence type="predicted"/>
<dbReference type="Proteomes" id="UP001328107">
    <property type="component" value="Unassembled WGS sequence"/>
</dbReference>
<dbReference type="AlphaFoldDB" id="A0AAN5I016"/>
<dbReference type="PANTHER" id="PTHR34401:SF3">
    <property type="entry name" value="DB DOMAIN-CONTAINING PROTEIN"/>
    <property type="match status" value="1"/>
</dbReference>
<dbReference type="PANTHER" id="PTHR34401">
    <property type="entry name" value="PROTEIN CBG12388-RELATED"/>
    <property type="match status" value="1"/>
</dbReference>
<name>A0AAN5I016_9BILA</name>
<gene>
    <name evidence="1" type="ORF">PMAYCL1PPCAC_17157</name>
</gene>
<organism evidence="1 2">
    <name type="scientific">Pristionchus mayeri</name>
    <dbReference type="NCBI Taxonomy" id="1317129"/>
    <lineage>
        <taxon>Eukaryota</taxon>
        <taxon>Metazoa</taxon>
        <taxon>Ecdysozoa</taxon>
        <taxon>Nematoda</taxon>
        <taxon>Chromadorea</taxon>
        <taxon>Rhabditida</taxon>
        <taxon>Rhabditina</taxon>
        <taxon>Diplogasteromorpha</taxon>
        <taxon>Diplogasteroidea</taxon>
        <taxon>Neodiplogasteridae</taxon>
        <taxon>Pristionchus</taxon>
    </lineage>
</organism>
<reference evidence="2" key="1">
    <citation type="submission" date="2022-10" db="EMBL/GenBank/DDBJ databases">
        <title>Genome assembly of Pristionchus species.</title>
        <authorList>
            <person name="Yoshida K."/>
            <person name="Sommer R.J."/>
        </authorList>
    </citation>
    <scope>NUCLEOTIDE SEQUENCE [LARGE SCALE GENOMIC DNA]</scope>
    <source>
        <strain evidence="2">RS5460</strain>
    </source>
</reference>
<evidence type="ECO:0000313" key="1">
    <source>
        <dbReference type="EMBL" id="GMR46962.1"/>
    </source>
</evidence>